<sequence length="79" mass="8625">MLAGKANKFKRNEVFIMNTQTLEQFDVMDARALAAVEGGWTWKEAAAIYVATNPTVWPIVSNASVFGLGAYNGYNDAAH</sequence>
<evidence type="ECO:0000313" key="1">
    <source>
        <dbReference type="EMBL" id="EHJ52310.1"/>
    </source>
</evidence>
<evidence type="ECO:0000313" key="2">
    <source>
        <dbReference type="Proteomes" id="UP000003573"/>
    </source>
</evidence>
<dbReference type="Proteomes" id="UP000003573">
    <property type="component" value="Unassembled WGS sequence"/>
</dbReference>
<dbReference type="EMBL" id="AEUW02000001">
    <property type="protein sequence ID" value="EHJ52310.1"/>
    <property type="molecule type" value="Genomic_DNA"/>
</dbReference>
<organism evidence="1 2">
    <name type="scientific">Streptococcus macacae NCTC 11558</name>
    <dbReference type="NCBI Taxonomy" id="764298"/>
    <lineage>
        <taxon>Bacteria</taxon>
        <taxon>Bacillati</taxon>
        <taxon>Bacillota</taxon>
        <taxon>Bacilli</taxon>
        <taxon>Lactobacillales</taxon>
        <taxon>Streptococcaceae</taxon>
        <taxon>Streptococcus</taxon>
    </lineage>
</organism>
<accession>G5JUW2</accession>
<dbReference type="InterPro" id="IPR019493">
    <property type="entry name" value="Bacteriocin_IIb_lactacin-rel"/>
</dbReference>
<comment type="caution">
    <text evidence="1">The sequence shown here is derived from an EMBL/GenBank/DDBJ whole genome shotgun (WGS) entry which is preliminary data.</text>
</comment>
<name>G5JUW2_9STRE</name>
<dbReference type="GO" id="GO:0030420">
    <property type="term" value="P:establishment of competence for transformation"/>
    <property type="evidence" value="ECO:0007669"/>
    <property type="project" value="UniProtKB-KW"/>
</dbReference>
<protein>
    <submittedName>
        <fullName evidence="1">Uncharacterized protein</fullName>
    </submittedName>
</protein>
<dbReference type="Pfam" id="PF10439">
    <property type="entry name" value="Bacteriocin_IIc"/>
    <property type="match status" value="1"/>
</dbReference>
<dbReference type="GO" id="GO:0005576">
    <property type="term" value="C:extracellular region"/>
    <property type="evidence" value="ECO:0007669"/>
    <property type="project" value="UniProtKB-SubCell"/>
</dbReference>
<proteinExistence type="predicted"/>
<keyword evidence="2" id="KW-1185">Reference proteome</keyword>
<gene>
    <name evidence="1" type="ORF">STRMA_1347</name>
</gene>
<reference evidence="1 2" key="1">
    <citation type="journal article" date="2014" name="Int. J. Syst. Evol. Microbiol.">
        <title>Phylogenomics and the dynamic genome evolution of the genus Streptococcus.</title>
        <authorList>
            <consortium name="The Broad Institute Genome Sequencing Platform"/>
            <person name="Richards V.P."/>
            <person name="Palmer S.R."/>
            <person name="Pavinski Bitar P.D."/>
            <person name="Qin X."/>
            <person name="Weinstock G.M."/>
            <person name="Highlander S.K."/>
            <person name="Town C.D."/>
            <person name="Burne R.A."/>
            <person name="Stanhope M.J."/>
        </authorList>
    </citation>
    <scope>NUCLEOTIDE SEQUENCE [LARGE SCALE GENOMIC DNA]</scope>
    <source>
        <strain evidence="1 2">NCTC 11558</strain>
    </source>
</reference>
<dbReference type="AlphaFoldDB" id="G5JUW2"/>
<dbReference type="STRING" id="764298.STRMA_1347"/>
<dbReference type="GO" id="GO:0005186">
    <property type="term" value="F:pheromone activity"/>
    <property type="evidence" value="ECO:0007669"/>
    <property type="project" value="UniProtKB-KW"/>
</dbReference>